<organism evidence="4 5">
    <name type="scientific">Lyngbya aestuarii BL J</name>
    <dbReference type="NCBI Taxonomy" id="1348334"/>
    <lineage>
        <taxon>Bacteria</taxon>
        <taxon>Bacillati</taxon>
        <taxon>Cyanobacteriota</taxon>
        <taxon>Cyanophyceae</taxon>
        <taxon>Oscillatoriophycideae</taxon>
        <taxon>Oscillatoriales</taxon>
        <taxon>Microcoleaceae</taxon>
        <taxon>Lyngbya</taxon>
    </lineage>
</organism>
<evidence type="ECO:0000313" key="4">
    <source>
        <dbReference type="EMBL" id="ERT04744.1"/>
    </source>
</evidence>
<dbReference type="EMBL" id="AUZM01000082">
    <property type="protein sequence ID" value="ERT04744.1"/>
    <property type="molecule type" value="Genomic_DNA"/>
</dbReference>
<dbReference type="Proteomes" id="UP000017127">
    <property type="component" value="Unassembled WGS sequence"/>
</dbReference>
<keyword evidence="5" id="KW-1185">Reference proteome</keyword>
<protein>
    <submittedName>
        <fullName evidence="4">Sulfotransferase domain protein</fullName>
    </submittedName>
</protein>
<gene>
    <name evidence="4" type="ORF">M595_5317</name>
</gene>
<name>U7QA74_9CYAN</name>
<keyword evidence="1 4" id="KW-0808">Transferase</keyword>
<dbReference type="InterPro" id="IPR000863">
    <property type="entry name" value="Sulfotransferase_dom"/>
</dbReference>
<sequence length="282" mass="33250">MKNNFLLIIGAMKCGTTSLFHYLAEHPQIAPAKNKEPHFFSYERNFAKGMSRYHSLWDWQPENSIAMEASTTYTMHPKYLNVAERIAGVKDANFRFIYVMRHPFTRIESHMRHLLSGGHQKTPEVIEEHLAFTEYARQLDIYVKLFGRDRIYLLLLEDLQKEPQTELRKICQFLEIDPDYKFQSLDVVMNSQKTLNLHPALRRIYEIPTIKSVAKLISPEIRQKLYKPLSRKKSYKVELSEADKTQILKRLQPDLIRLETEYNIDVHRKWGLPTTNSANLIQ</sequence>
<proteinExistence type="predicted"/>
<dbReference type="Gene3D" id="3.40.50.300">
    <property type="entry name" value="P-loop containing nucleotide triphosphate hydrolases"/>
    <property type="match status" value="1"/>
</dbReference>
<dbReference type="PANTHER" id="PTHR10605">
    <property type="entry name" value="HEPARAN SULFATE SULFOTRANSFERASE"/>
    <property type="match status" value="1"/>
</dbReference>
<dbReference type="GO" id="GO:0008146">
    <property type="term" value="F:sulfotransferase activity"/>
    <property type="evidence" value="ECO:0007669"/>
    <property type="project" value="InterPro"/>
</dbReference>
<dbReference type="PANTHER" id="PTHR10605:SF56">
    <property type="entry name" value="BIFUNCTIONAL HEPARAN SULFATE N-DEACETYLASE_N-SULFOTRANSFERASE"/>
    <property type="match status" value="1"/>
</dbReference>
<dbReference type="RefSeq" id="WP_023069001.1">
    <property type="nucleotide sequence ID" value="NZ_AUZM01000082.1"/>
</dbReference>
<dbReference type="Pfam" id="PF00685">
    <property type="entry name" value="Sulfotransfer_1"/>
    <property type="match status" value="1"/>
</dbReference>
<evidence type="ECO:0000313" key="5">
    <source>
        <dbReference type="Proteomes" id="UP000017127"/>
    </source>
</evidence>
<evidence type="ECO:0000256" key="2">
    <source>
        <dbReference type="ARBA" id="ARBA00023180"/>
    </source>
</evidence>
<dbReference type="OrthoDB" id="9797480at2"/>
<dbReference type="AlphaFoldDB" id="U7QA74"/>
<dbReference type="PATRIC" id="fig|1348334.3.peg.5115"/>
<keyword evidence="2" id="KW-0325">Glycoprotein</keyword>
<evidence type="ECO:0000256" key="1">
    <source>
        <dbReference type="ARBA" id="ARBA00022679"/>
    </source>
</evidence>
<dbReference type="InterPro" id="IPR027417">
    <property type="entry name" value="P-loop_NTPase"/>
</dbReference>
<evidence type="ECO:0000259" key="3">
    <source>
        <dbReference type="Pfam" id="PF00685"/>
    </source>
</evidence>
<dbReference type="SUPFAM" id="SSF52540">
    <property type="entry name" value="P-loop containing nucleoside triphosphate hydrolases"/>
    <property type="match status" value="1"/>
</dbReference>
<comment type="caution">
    <text evidence="4">The sequence shown here is derived from an EMBL/GenBank/DDBJ whole genome shotgun (WGS) entry which is preliminary data.</text>
</comment>
<reference evidence="4 5" key="1">
    <citation type="journal article" date="2013" name="Front. Microbiol.">
        <title>Comparative genomic analyses of the cyanobacterium, Lyngbya aestuarii BL J, a powerful hydrogen producer.</title>
        <authorList>
            <person name="Kothari A."/>
            <person name="Vaughn M."/>
            <person name="Garcia-Pichel F."/>
        </authorList>
    </citation>
    <scope>NUCLEOTIDE SEQUENCE [LARGE SCALE GENOMIC DNA]</scope>
    <source>
        <strain evidence="4 5">BL J</strain>
    </source>
</reference>
<feature type="domain" description="Sulfotransferase" evidence="3">
    <location>
        <begin position="6"/>
        <end position="177"/>
    </location>
</feature>
<dbReference type="InterPro" id="IPR037359">
    <property type="entry name" value="NST/OST"/>
</dbReference>
<accession>U7QA74</accession>